<protein>
    <submittedName>
        <fullName evidence="3">Uncharacterized protein</fullName>
    </submittedName>
</protein>
<keyword evidence="4" id="KW-1185">Reference proteome</keyword>
<name>A0AAD1XL67_EUPCR</name>
<dbReference type="EMBL" id="CAMPGE010016071">
    <property type="protein sequence ID" value="CAI2374649.1"/>
    <property type="molecule type" value="Genomic_DNA"/>
</dbReference>
<comment type="caution">
    <text evidence="3">The sequence shown here is derived from an EMBL/GenBank/DDBJ whole genome shotgun (WGS) entry which is preliminary data.</text>
</comment>
<feature type="chain" id="PRO_5042108298" evidence="2">
    <location>
        <begin position="27"/>
        <end position="251"/>
    </location>
</feature>
<keyword evidence="1" id="KW-1133">Transmembrane helix</keyword>
<feature type="transmembrane region" description="Helical" evidence="1">
    <location>
        <begin position="76"/>
        <end position="96"/>
    </location>
</feature>
<dbReference type="Proteomes" id="UP001295684">
    <property type="component" value="Unassembled WGS sequence"/>
</dbReference>
<keyword evidence="1" id="KW-0472">Membrane</keyword>
<evidence type="ECO:0000313" key="4">
    <source>
        <dbReference type="Proteomes" id="UP001295684"/>
    </source>
</evidence>
<evidence type="ECO:0000313" key="3">
    <source>
        <dbReference type="EMBL" id="CAI2374649.1"/>
    </source>
</evidence>
<keyword evidence="1" id="KW-0812">Transmembrane</keyword>
<proteinExistence type="predicted"/>
<reference evidence="3" key="1">
    <citation type="submission" date="2023-07" db="EMBL/GenBank/DDBJ databases">
        <authorList>
            <consortium name="AG Swart"/>
            <person name="Singh M."/>
            <person name="Singh A."/>
            <person name="Seah K."/>
            <person name="Emmerich C."/>
        </authorList>
    </citation>
    <scope>NUCLEOTIDE SEQUENCE</scope>
    <source>
        <strain evidence="3">DP1</strain>
    </source>
</reference>
<organism evidence="3 4">
    <name type="scientific">Euplotes crassus</name>
    <dbReference type="NCBI Taxonomy" id="5936"/>
    <lineage>
        <taxon>Eukaryota</taxon>
        <taxon>Sar</taxon>
        <taxon>Alveolata</taxon>
        <taxon>Ciliophora</taxon>
        <taxon>Intramacronucleata</taxon>
        <taxon>Spirotrichea</taxon>
        <taxon>Hypotrichia</taxon>
        <taxon>Euplotida</taxon>
        <taxon>Euplotidae</taxon>
        <taxon>Moneuplotes</taxon>
    </lineage>
</organism>
<evidence type="ECO:0000256" key="2">
    <source>
        <dbReference type="SAM" id="SignalP"/>
    </source>
</evidence>
<keyword evidence="2" id="KW-0732">Signal</keyword>
<gene>
    <name evidence="3" type="ORF">ECRASSUSDP1_LOCUS16006</name>
</gene>
<sequence>MSFVICKKIILALSLLLFCYCSEVETMIMKEPTSMTNNVPTDMELYQNNLDSSPQHRYLSKIGDELKDTKASPKNGVKVLVLLLLVALTITLCLYVNKKLRNYIDNDNSVALTQARQGPFKMLTKNSFVRFKDEETEESVVLETEPEKRFEKEDFGTDIEKSMENTKRKFCIKDILSQQIIIDERKHQISKRKSMLNQPLSKVNDEGGIFYELDIEKGTDRENNIFNKEKEIVVKDIVPTTASTSYRQSPL</sequence>
<accession>A0AAD1XL67</accession>
<feature type="signal peptide" evidence="2">
    <location>
        <begin position="1"/>
        <end position="26"/>
    </location>
</feature>
<evidence type="ECO:0000256" key="1">
    <source>
        <dbReference type="SAM" id="Phobius"/>
    </source>
</evidence>
<dbReference type="AlphaFoldDB" id="A0AAD1XL67"/>